<evidence type="ECO:0008006" key="3">
    <source>
        <dbReference type="Google" id="ProtNLM"/>
    </source>
</evidence>
<reference evidence="1 2" key="1">
    <citation type="submission" date="2020-08" db="EMBL/GenBank/DDBJ databases">
        <title>Sequencing the genomes of 1000 actinobacteria strains.</title>
        <authorList>
            <person name="Klenk H.-P."/>
        </authorList>
    </citation>
    <scope>NUCLEOTIDE SEQUENCE [LARGE SCALE GENOMIC DNA]</scope>
    <source>
        <strain evidence="1 2">DSM 44936</strain>
    </source>
</reference>
<keyword evidence="2" id="KW-1185">Reference proteome</keyword>
<dbReference type="EMBL" id="JACHIU010000001">
    <property type="protein sequence ID" value="MBB6473834.1"/>
    <property type="molecule type" value="Genomic_DNA"/>
</dbReference>
<evidence type="ECO:0000313" key="1">
    <source>
        <dbReference type="EMBL" id="MBB6473834.1"/>
    </source>
</evidence>
<dbReference type="SUPFAM" id="SSF55729">
    <property type="entry name" value="Acyl-CoA N-acyltransferases (Nat)"/>
    <property type="match status" value="1"/>
</dbReference>
<comment type="caution">
    <text evidence="1">The sequence shown here is derived from an EMBL/GenBank/DDBJ whole genome shotgun (WGS) entry which is preliminary data.</text>
</comment>
<dbReference type="Gene3D" id="3.40.630.30">
    <property type="match status" value="1"/>
</dbReference>
<dbReference type="InterPro" id="IPR016181">
    <property type="entry name" value="Acyl_CoA_acyltransferase"/>
</dbReference>
<dbReference type="Proteomes" id="UP000555564">
    <property type="component" value="Unassembled WGS sequence"/>
</dbReference>
<accession>A0A7X0IEN3</accession>
<organism evidence="1 2">
    <name type="scientific">Sphaerisporangium rubeum</name>
    <dbReference type="NCBI Taxonomy" id="321317"/>
    <lineage>
        <taxon>Bacteria</taxon>
        <taxon>Bacillati</taxon>
        <taxon>Actinomycetota</taxon>
        <taxon>Actinomycetes</taxon>
        <taxon>Streptosporangiales</taxon>
        <taxon>Streptosporangiaceae</taxon>
        <taxon>Sphaerisporangium</taxon>
    </lineage>
</organism>
<dbReference type="RefSeq" id="WP_184981850.1">
    <property type="nucleotide sequence ID" value="NZ_BAAALO010000015.1"/>
</dbReference>
<sequence length="246" mass="25436">MTRELTRPADITAAAPPATMLHWAVQGRRPGVRVFTHRDAVAVACPALARRDRLTVTGPPADAVPLVRHALAETGPTYRPLGGEPLIRHLAAHVPGLEFAAAFHWLDTRTAAPGATGDATWLTPADEPAVTTLLAAANPGSYAVPGLPGVHRWAGIRGGDGTPVSVGADAWSTPGAGFIAGVATAAAHRGLGHAETVCRFLVNSLHAHHGYVALMADAGNHTAAGIYHRLGLTRHTVAAARLTTPT</sequence>
<evidence type="ECO:0000313" key="2">
    <source>
        <dbReference type="Proteomes" id="UP000555564"/>
    </source>
</evidence>
<proteinExistence type="predicted"/>
<protein>
    <recommendedName>
        <fullName evidence="3">GNAT family N-acetyltransferase</fullName>
    </recommendedName>
</protein>
<name>A0A7X0IEN3_9ACTN</name>
<dbReference type="AlphaFoldDB" id="A0A7X0IEN3"/>
<gene>
    <name evidence="1" type="ORF">BJ992_003265</name>
</gene>